<name>A0A9E7HFF6_9LILI</name>
<dbReference type="OrthoDB" id="765227at2759"/>
<dbReference type="Pfam" id="PF25999">
    <property type="entry name" value="SYNRG_C"/>
    <property type="match status" value="1"/>
</dbReference>
<proteinExistence type="predicted"/>
<dbReference type="Proteomes" id="UP001055439">
    <property type="component" value="Chromosome 8"/>
</dbReference>
<gene>
    <name evidence="3" type="ORF">MUK42_17511</name>
</gene>
<dbReference type="EMBL" id="CP097510">
    <property type="protein sequence ID" value="URE33539.1"/>
    <property type="molecule type" value="Genomic_DNA"/>
</dbReference>
<evidence type="ECO:0000256" key="1">
    <source>
        <dbReference type="SAM" id="MobiDB-lite"/>
    </source>
</evidence>
<dbReference type="PANTHER" id="PTHR35701">
    <property type="entry name" value="OS11G0148400 PROTEIN"/>
    <property type="match status" value="1"/>
</dbReference>
<evidence type="ECO:0000313" key="4">
    <source>
        <dbReference type="Proteomes" id="UP001055439"/>
    </source>
</evidence>
<dbReference type="InterPro" id="IPR059024">
    <property type="entry name" value="SYNRG_C"/>
</dbReference>
<feature type="region of interest" description="Disordered" evidence="1">
    <location>
        <begin position="237"/>
        <end position="271"/>
    </location>
</feature>
<sequence length="863" mass="94743">MAPVSPAQRRRAKVGFPCQPLSCGLVDGHLIPHPSSVEAAPRIPFCPPNPSKQPTPRAHSLVRLAADTTTMPGIPAAAAAAAAAAALSTPADLFSFDDDDGFGDFIFASSDQPLPAHQQQDDDDWGEFVVGPLGSRRYESPATPPRLFDAFLSHSAAVVVDEISVVKEWEKPRGALPLSIFGEAEEEVNEPQPLQPLDLCSPSFSSSSPAADHKGPVAGGELRDLITSLYGHAPRPVGVDRIGSRLAEGKEDDTDESSREYKDASSSSPNSVLKLMMEDGTGEAKSGPRGVAAVGEVEVILNGSQGHQEANGWISVGSDGQDVSNGVTDGEGFLSDASFPMDVHDKIRNTENTDDWFSSPENGEKRGDEELWNFGDHVLENKVVSTLGQKSHEEPMIQDAETKVLGPSNETEATRSVLKSNLVDWPVHSCSNFKKEADLGLNDLNRYFCEPMFVGSSTKDITFTPSDRLTNNTLDMFIEADQNDAVCTANDATKTHQNSDMVSSVQRDDHLDRSQCEFLKTSEVVVRNQDSACEIDKNGSTNLTHNSLVALYCRLKDGSASLLNCHLDDLKIAYEVASLSGEEVKEKEINEEIKVAYEKLEEVKGTENAKLGAHLSKNVCISQLLKAVEEPNFRAFEQEYHLSERIISAGKKLSAAIEFLEHTNSVLCVLAIASREEQHAYIHAWSAISVACVQELQHGALILQESVKAQKLMQILFQEVKYFIAIGEIYRVAEVLRASLKLYKPWILLNWDVSSQLLTNLDNCAETWTVSGLEKALKTISDANGVEYAVLAKRLLASIKLLRDLDLSQYSFNHDKRICRISLLTTEELQDMKMVPWSGKYYFVKLANLWANRISRDPPKLTF</sequence>
<accession>A0A9E7HFF6</accession>
<dbReference type="PANTHER" id="PTHR35701:SF1">
    <property type="entry name" value="OS11G0148400 PROTEIN"/>
    <property type="match status" value="1"/>
</dbReference>
<protein>
    <recommendedName>
        <fullName evidence="2">Synergin gamma C-terminal domain-containing protein</fullName>
    </recommendedName>
</protein>
<feature type="domain" description="Synergin gamma C-terminal" evidence="2">
    <location>
        <begin position="674"/>
        <end position="861"/>
    </location>
</feature>
<keyword evidence="4" id="KW-1185">Reference proteome</keyword>
<evidence type="ECO:0000259" key="2">
    <source>
        <dbReference type="Pfam" id="PF25999"/>
    </source>
</evidence>
<evidence type="ECO:0000313" key="3">
    <source>
        <dbReference type="EMBL" id="URE33539.1"/>
    </source>
</evidence>
<organism evidence="3 4">
    <name type="scientific">Musa troglodytarum</name>
    <name type="common">fe'i banana</name>
    <dbReference type="NCBI Taxonomy" id="320322"/>
    <lineage>
        <taxon>Eukaryota</taxon>
        <taxon>Viridiplantae</taxon>
        <taxon>Streptophyta</taxon>
        <taxon>Embryophyta</taxon>
        <taxon>Tracheophyta</taxon>
        <taxon>Spermatophyta</taxon>
        <taxon>Magnoliopsida</taxon>
        <taxon>Liliopsida</taxon>
        <taxon>Zingiberales</taxon>
        <taxon>Musaceae</taxon>
        <taxon>Musa</taxon>
    </lineage>
</organism>
<reference evidence="3" key="1">
    <citation type="submission" date="2022-05" db="EMBL/GenBank/DDBJ databases">
        <title>The Musa troglodytarum L. genome provides insights into the mechanism of non-climacteric behaviour and enrichment of carotenoids.</title>
        <authorList>
            <person name="Wang J."/>
        </authorList>
    </citation>
    <scope>NUCLEOTIDE SEQUENCE</scope>
    <source>
        <tissue evidence="3">Leaf</tissue>
    </source>
</reference>
<dbReference type="AlphaFoldDB" id="A0A9E7HFF6"/>